<proteinExistence type="predicted"/>
<reference evidence="5 6" key="1">
    <citation type="submission" date="2018-09" db="EMBL/GenBank/DDBJ databases">
        <title>Genomic investigation of the strawberry pathogen Phytophthora fragariae indicates pathogenicity is determined by transcriptional variation in three key races.</title>
        <authorList>
            <person name="Adams T.M."/>
            <person name="Armitage A.D."/>
            <person name="Sobczyk M.K."/>
            <person name="Bates H.J."/>
            <person name="Dunwell J.M."/>
            <person name="Nellist C.F."/>
            <person name="Harrison R.J."/>
        </authorList>
    </citation>
    <scope>NUCLEOTIDE SEQUENCE [LARGE SCALE GENOMIC DNA]</scope>
    <source>
        <strain evidence="4 5">SCRP249</strain>
        <strain evidence="3 6">SCRP324</strain>
    </source>
</reference>
<dbReference type="Pfam" id="PF13358">
    <property type="entry name" value="DDE_3"/>
    <property type="match status" value="1"/>
</dbReference>
<dbReference type="PANTHER" id="PTHR46564:SF1">
    <property type="entry name" value="TRANSPOSASE"/>
    <property type="match status" value="1"/>
</dbReference>
<dbReference type="PANTHER" id="PTHR46564">
    <property type="entry name" value="TRANSPOSASE"/>
    <property type="match status" value="1"/>
</dbReference>
<evidence type="ECO:0000313" key="5">
    <source>
        <dbReference type="Proteomes" id="UP000429607"/>
    </source>
</evidence>
<evidence type="ECO:0000313" key="4">
    <source>
        <dbReference type="EMBL" id="KAE9000943.1"/>
    </source>
</evidence>
<dbReference type="EMBL" id="QXFU01001893">
    <property type="protein sequence ID" value="KAE8993738.1"/>
    <property type="molecule type" value="Genomic_DNA"/>
</dbReference>
<dbReference type="GO" id="GO:0003676">
    <property type="term" value="F:nucleic acid binding"/>
    <property type="evidence" value="ECO:0007669"/>
    <property type="project" value="InterPro"/>
</dbReference>
<dbReference type="Proteomes" id="UP000435112">
    <property type="component" value="Unassembled WGS sequence"/>
</dbReference>
<accession>A0A6A3JJR4</accession>
<feature type="compositionally biased region" description="Low complexity" evidence="1">
    <location>
        <begin position="1"/>
        <end position="11"/>
    </location>
</feature>
<protein>
    <recommendedName>
        <fullName evidence="2">Tc1-like transposase DDE domain-containing protein</fullName>
    </recommendedName>
</protein>
<evidence type="ECO:0000259" key="2">
    <source>
        <dbReference type="Pfam" id="PF13358"/>
    </source>
</evidence>
<dbReference type="Proteomes" id="UP000429607">
    <property type="component" value="Unassembled WGS sequence"/>
</dbReference>
<evidence type="ECO:0000313" key="3">
    <source>
        <dbReference type="EMBL" id="KAE8993738.1"/>
    </source>
</evidence>
<dbReference type="EMBL" id="QXFV01001660">
    <property type="protein sequence ID" value="KAE9000943.1"/>
    <property type="molecule type" value="Genomic_DNA"/>
</dbReference>
<dbReference type="SUPFAM" id="SSF46689">
    <property type="entry name" value="Homeodomain-like"/>
    <property type="match status" value="1"/>
</dbReference>
<gene>
    <name evidence="4" type="ORF">PR001_g18649</name>
    <name evidence="3" type="ORF">PR002_g20148</name>
</gene>
<comment type="caution">
    <text evidence="3">The sequence shown here is derived from an EMBL/GenBank/DDBJ whole genome shotgun (WGS) entry which is preliminary data.</text>
</comment>
<dbReference type="InterPro" id="IPR038717">
    <property type="entry name" value="Tc1-like_DDE_dom"/>
</dbReference>
<evidence type="ECO:0000313" key="6">
    <source>
        <dbReference type="Proteomes" id="UP000435112"/>
    </source>
</evidence>
<evidence type="ECO:0000256" key="1">
    <source>
        <dbReference type="SAM" id="MobiDB-lite"/>
    </source>
</evidence>
<dbReference type="OrthoDB" id="122145at2759"/>
<dbReference type="Gene3D" id="3.30.420.10">
    <property type="entry name" value="Ribonuclease H-like superfamily/Ribonuclease H"/>
    <property type="match status" value="1"/>
</dbReference>
<dbReference type="AlphaFoldDB" id="A0A6A3JJR4"/>
<sequence>MAPQPTSTPLSQTPPPISREAKQYERTSAKKRVLDAYLSGQDWLGVAASKVVSVTTARRIVAKGSIEQPPRGGVRDTCVKMTIEVMSKLEEYLDEQADMTMTVMTDRLLSDMSVDVSISSIHRALHGMLYTVKGLRIEKATMNNATNKEKRMEFAKALNKHVSAGDMIVYHDETNFNIYLARNQGWARAGERAVITLPPSKGKNLPVKCDVSPGDGLVLLRTHEGSIRMEENARFVADLFVAALNSDEYNECCVGKKVVVVTDNAPAHSQVETLAREKLVADGIVNSNKLVILRLVPYSPMCNAIEGCFNALKARMKVHLANRRSELLVRGEYDSLAAHRMSIMQEAVELSKNVLTQRLVWRMERHCFKSIFLAERGEDMELGK</sequence>
<feature type="region of interest" description="Disordered" evidence="1">
    <location>
        <begin position="1"/>
        <end position="25"/>
    </location>
</feature>
<dbReference type="InterPro" id="IPR036397">
    <property type="entry name" value="RNaseH_sf"/>
</dbReference>
<feature type="domain" description="Tc1-like transposase DDE" evidence="2">
    <location>
        <begin position="168"/>
        <end position="326"/>
    </location>
</feature>
<organism evidence="3 6">
    <name type="scientific">Phytophthora rubi</name>
    <dbReference type="NCBI Taxonomy" id="129364"/>
    <lineage>
        <taxon>Eukaryota</taxon>
        <taxon>Sar</taxon>
        <taxon>Stramenopiles</taxon>
        <taxon>Oomycota</taxon>
        <taxon>Peronosporomycetes</taxon>
        <taxon>Peronosporales</taxon>
        <taxon>Peronosporaceae</taxon>
        <taxon>Phytophthora</taxon>
    </lineage>
</organism>
<dbReference type="InterPro" id="IPR009057">
    <property type="entry name" value="Homeodomain-like_sf"/>
</dbReference>
<name>A0A6A3JJR4_9STRA</name>